<gene>
    <name evidence="1" type="ORF">A7X81_08190</name>
</gene>
<dbReference type="AlphaFoldDB" id="A0A6M8N155"/>
<evidence type="ECO:0000313" key="1">
    <source>
        <dbReference type="EMBL" id="OCX43212.1"/>
    </source>
</evidence>
<dbReference type="Proteomes" id="UP000094873">
    <property type="component" value="Unassembled WGS sequence"/>
</dbReference>
<reference evidence="1 2" key="1">
    <citation type="submission" date="2016-05" db="EMBL/GenBank/DDBJ databases">
        <authorList>
            <person name="Caceres A."/>
            <person name="Munoz I."/>
            <person name="Iraola G."/>
            <person name="Diaz-Viraque F."/>
            <person name="Greif G."/>
            <person name="Collado L."/>
        </authorList>
    </citation>
    <scope>NUCLEOTIDE SEQUENCE [LARGE SCALE GENOMIC DNA]</scope>
    <source>
        <strain evidence="1 2">WBE38</strain>
    </source>
</reference>
<organism evidence="1 2">
    <name type="scientific">Campylobacter ornithocola</name>
    <dbReference type="NCBI Taxonomy" id="1848766"/>
    <lineage>
        <taxon>Bacteria</taxon>
        <taxon>Pseudomonadati</taxon>
        <taxon>Campylobacterota</taxon>
        <taxon>Epsilonproteobacteria</taxon>
        <taxon>Campylobacterales</taxon>
        <taxon>Campylobacteraceae</taxon>
        <taxon>Campylobacter</taxon>
    </lineage>
</organism>
<sequence length="124" mass="15375">MKKSISLQYFAFLLQNEKMFCEKELQKFYKRNHKKLAFLAKQYFNIKLKQALKMFFYPKYTLDIELSFNIYKEKQNRYLTKRPNFFRRLFKHFSTHKITISNQKLLIDNKPINDDLAEKIWLIF</sequence>
<name>A0A6M8N155_9BACT</name>
<comment type="caution">
    <text evidence="1">The sequence shown here is derived from an EMBL/GenBank/DDBJ whole genome shotgun (WGS) entry which is preliminary data.</text>
</comment>
<proteinExistence type="predicted"/>
<dbReference type="OrthoDB" id="5326158at2"/>
<keyword evidence="2" id="KW-1185">Reference proteome</keyword>
<dbReference type="RefSeq" id="WP_066007256.1">
    <property type="nucleotide sequence ID" value="NZ_CP053848.1"/>
</dbReference>
<dbReference type="EMBL" id="LXSU01000074">
    <property type="protein sequence ID" value="OCX43212.1"/>
    <property type="molecule type" value="Genomic_DNA"/>
</dbReference>
<protein>
    <submittedName>
        <fullName evidence="1">Uncharacterized protein</fullName>
    </submittedName>
</protein>
<evidence type="ECO:0000313" key="2">
    <source>
        <dbReference type="Proteomes" id="UP000094873"/>
    </source>
</evidence>
<accession>A0A6M8N155</accession>